<evidence type="ECO:0000313" key="8">
    <source>
        <dbReference type="EMBL" id="KIM46915.1"/>
    </source>
</evidence>
<evidence type="ECO:0000256" key="2">
    <source>
        <dbReference type="ARBA" id="ARBA00013064"/>
    </source>
</evidence>
<evidence type="ECO:0000256" key="3">
    <source>
        <dbReference type="ARBA" id="ARBA00022801"/>
    </source>
</evidence>
<feature type="region of interest" description="Disordered" evidence="5">
    <location>
        <begin position="210"/>
        <end position="253"/>
    </location>
</feature>
<dbReference type="SMART" id="SM00195">
    <property type="entry name" value="DSPc"/>
    <property type="match status" value="1"/>
</dbReference>
<feature type="region of interest" description="Disordered" evidence="5">
    <location>
        <begin position="274"/>
        <end position="306"/>
    </location>
</feature>
<dbReference type="Gene3D" id="3.90.190.10">
    <property type="entry name" value="Protein tyrosine phosphatase superfamily"/>
    <property type="match status" value="1"/>
</dbReference>
<feature type="compositionally biased region" description="Polar residues" evidence="5">
    <location>
        <begin position="235"/>
        <end position="245"/>
    </location>
</feature>
<dbReference type="GO" id="GO:0004725">
    <property type="term" value="F:protein tyrosine phosphatase activity"/>
    <property type="evidence" value="ECO:0007669"/>
    <property type="project" value="UniProtKB-EC"/>
</dbReference>
<dbReference type="STRING" id="686832.A0A0C3CDQ8"/>
<reference evidence="9" key="2">
    <citation type="submission" date="2015-01" db="EMBL/GenBank/DDBJ databases">
        <title>Evolutionary Origins and Diversification of the Mycorrhizal Mutualists.</title>
        <authorList>
            <consortium name="DOE Joint Genome Institute"/>
            <consortium name="Mycorrhizal Genomics Consortium"/>
            <person name="Kohler A."/>
            <person name="Kuo A."/>
            <person name="Nagy L.G."/>
            <person name="Floudas D."/>
            <person name="Copeland A."/>
            <person name="Barry K.W."/>
            <person name="Cichocki N."/>
            <person name="Veneault-Fourrey C."/>
            <person name="LaButti K."/>
            <person name="Lindquist E.A."/>
            <person name="Lipzen A."/>
            <person name="Lundell T."/>
            <person name="Morin E."/>
            <person name="Murat C."/>
            <person name="Riley R."/>
            <person name="Ohm R."/>
            <person name="Sun H."/>
            <person name="Tunlid A."/>
            <person name="Henrissat B."/>
            <person name="Grigoriev I.V."/>
            <person name="Hibbett D.S."/>
            <person name="Martin F."/>
        </authorList>
    </citation>
    <scope>NUCLEOTIDE SEQUENCE [LARGE SCALE GENOMIC DNA]</scope>
    <source>
        <strain evidence="9">h7</strain>
    </source>
</reference>
<dbReference type="CDD" id="cd14498">
    <property type="entry name" value="DSP"/>
    <property type="match status" value="1"/>
</dbReference>
<keyword evidence="9" id="KW-1185">Reference proteome</keyword>
<evidence type="ECO:0000256" key="4">
    <source>
        <dbReference type="ARBA" id="ARBA00022912"/>
    </source>
</evidence>
<dbReference type="OrthoDB" id="2017893at2759"/>
<dbReference type="AlphaFoldDB" id="A0A0C3CDQ8"/>
<dbReference type="GO" id="GO:0005634">
    <property type="term" value="C:nucleus"/>
    <property type="evidence" value="ECO:0007669"/>
    <property type="project" value="TreeGrafter"/>
</dbReference>
<dbReference type="SMART" id="SM00404">
    <property type="entry name" value="PTPc_motif"/>
    <property type="match status" value="1"/>
</dbReference>
<accession>A0A0C3CDQ8</accession>
<dbReference type="PROSITE" id="PS50056">
    <property type="entry name" value="TYR_PHOSPHATASE_2"/>
    <property type="match status" value="1"/>
</dbReference>
<name>A0A0C3CDQ8_HEBCY</name>
<keyword evidence="3" id="KW-0378">Hydrolase</keyword>
<dbReference type="HOGENOM" id="CLU_023312_4_0_1"/>
<feature type="domain" description="Tyrosine-protein phosphatase" evidence="6">
    <location>
        <begin position="1"/>
        <end position="140"/>
    </location>
</feature>
<reference evidence="8 9" key="1">
    <citation type="submission" date="2014-04" db="EMBL/GenBank/DDBJ databases">
        <authorList>
            <consortium name="DOE Joint Genome Institute"/>
            <person name="Kuo A."/>
            <person name="Gay G."/>
            <person name="Dore J."/>
            <person name="Kohler A."/>
            <person name="Nagy L.G."/>
            <person name="Floudas D."/>
            <person name="Copeland A."/>
            <person name="Barry K.W."/>
            <person name="Cichocki N."/>
            <person name="Veneault-Fourrey C."/>
            <person name="LaButti K."/>
            <person name="Lindquist E.A."/>
            <person name="Lipzen A."/>
            <person name="Lundell T."/>
            <person name="Morin E."/>
            <person name="Murat C."/>
            <person name="Sun H."/>
            <person name="Tunlid A."/>
            <person name="Henrissat B."/>
            <person name="Grigoriev I.V."/>
            <person name="Hibbett D.S."/>
            <person name="Martin F."/>
            <person name="Nordberg H.P."/>
            <person name="Cantor M.N."/>
            <person name="Hua S.X."/>
        </authorList>
    </citation>
    <scope>NUCLEOTIDE SEQUENCE [LARGE SCALE GENOMIC DNA]</scope>
    <source>
        <strain evidence="9">h7</strain>
    </source>
</reference>
<dbReference type="PANTHER" id="PTHR45848:SF4">
    <property type="entry name" value="DUAL SPECIFICITY PROTEIN PHOSPHATASE 12"/>
    <property type="match status" value="1"/>
</dbReference>
<feature type="compositionally biased region" description="Low complexity" evidence="5">
    <location>
        <begin position="279"/>
        <end position="302"/>
    </location>
</feature>
<organism evidence="8 9">
    <name type="scientific">Hebeloma cylindrosporum</name>
    <dbReference type="NCBI Taxonomy" id="76867"/>
    <lineage>
        <taxon>Eukaryota</taxon>
        <taxon>Fungi</taxon>
        <taxon>Dikarya</taxon>
        <taxon>Basidiomycota</taxon>
        <taxon>Agaricomycotina</taxon>
        <taxon>Agaricomycetes</taxon>
        <taxon>Agaricomycetidae</taxon>
        <taxon>Agaricales</taxon>
        <taxon>Agaricineae</taxon>
        <taxon>Hymenogastraceae</taxon>
        <taxon>Hebeloma</taxon>
    </lineage>
</organism>
<evidence type="ECO:0000256" key="5">
    <source>
        <dbReference type="SAM" id="MobiDB-lite"/>
    </source>
</evidence>
<dbReference type="PANTHER" id="PTHR45848">
    <property type="entry name" value="DUAL SPECIFICITY PROTEIN PHOSPHATASE 12 FAMILY MEMBER"/>
    <property type="match status" value="1"/>
</dbReference>
<dbReference type="EMBL" id="KN831770">
    <property type="protein sequence ID" value="KIM46915.1"/>
    <property type="molecule type" value="Genomic_DNA"/>
</dbReference>
<proteinExistence type="inferred from homology"/>
<dbReference type="SUPFAM" id="SSF52799">
    <property type="entry name" value="(Phosphotyrosine protein) phosphatases II"/>
    <property type="match status" value="1"/>
</dbReference>
<protein>
    <recommendedName>
        <fullName evidence="2">protein-tyrosine-phosphatase</fullName>
        <ecNumber evidence="2">3.1.3.48</ecNumber>
    </recommendedName>
</protein>
<dbReference type="PROSITE" id="PS50054">
    <property type="entry name" value="TYR_PHOSPHATASE_DUAL"/>
    <property type="match status" value="1"/>
</dbReference>
<dbReference type="Proteomes" id="UP000053424">
    <property type="component" value="Unassembled WGS sequence"/>
</dbReference>
<dbReference type="EC" id="3.1.3.48" evidence="2"/>
<keyword evidence="4" id="KW-0904">Protein phosphatase</keyword>
<gene>
    <name evidence="8" type="ORF">M413DRAFT_23238</name>
</gene>
<dbReference type="InterPro" id="IPR020422">
    <property type="entry name" value="TYR_PHOSPHATASE_DUAL_dom"/>
</dbReference>
<evidence type="ECO:0000259" key="7">
    <source>
        <dbReference type="PROSITE" id="PS50056"/>
    </source>
</evidence>
<dbReference type="InterPro" id="IPR000340">
    <property type="entry name" value="Dual-sp_phosphatase_cat-dom"/>
</dbReference>
<dbReference type="InterPro" id="IPR029021">
    <property type="entry name" value="Prot-tyrosine_phosphatase-like"/>
</dbReference>
<evidence type="ECO:0000259" key="6">
    <source>
        <dbReference type="PROSITE" id="PS50054"/>
    </source>
</evidence>
<comment type="similarity">
    <text evidence="1">Belongs to the protein-tyrosine phosphatase family. Non-receptor class dual specificity subfamily.</text>
</comment>
<feature type="domain" description="Tyrosine specific protein phosphatases" evidence="7">
    <location>
        <begin position="61"/>
        <end position="121"/>
    </location>
</feature>
<dbReference type="GO" id="GO:0008138">
    <property type="term" value="F:protein tyrosine/serine/threonine phosphatase activity"/>
    <property type="evidence" value="ECO:0007669"/>
    <property type="project" value="TreeGrafter"/>
</dbReference>
<evidence type="ECO:0000313" key="9">
    <source>
        <dbReference type="Proteomes" id="UP000053424"/>
    </source>
</evidence>
<evidence type="ECO:0000256" key="1">
    <source>
        <dbReference type="ARBA" id="ARBA00008601"/>
    </source>
</evidence>
<sequence length="534" mass="58313">MDEIIPGLWIGDLQCTKNVENLKAHGIFSILTAMRGRITIHETFIRHQIQLDDTEDADVMTHFLPSIHFIQAELDKGRGVLVHCQAGVSRSSTIVAAYLMYLKDIDPRTALELIKQARPAVEPNQNFLQQLELFHAARYKISRREKAIRMYYMGRAVEEVMNGDGSPPQTEMFAKYPRTPSDSLPNTPGGPRRRIRCKMCRQELATREHMLDHGQLGPATPAPTTPAVSRRPSAAGQSSRSQNSPLAGEVIRRAPRKSFNGALGESLSMSAIQEDPGKSISSPILEIPSPSTSQVPTPTNTPAIPYGHPLHSFRSMSQTLVDQSSMSALEIEDDGDTDSDSKAMPQMNIDLTGTTAEDISIHASQLLGRRLSDALISFTGDTNPPAEDRTGSYFRAHGSEVTEHSSDAPKAHVETPTTHLISPTDLAAQLMSDPKLVALRSPVSVTPPSALASKAAPISAPILVNPKCSGYFVEPMKWMEHFLSSGEIAGKIICPNKKCNTKLGNFDWAGVCCGCKEWVTPGFCISRSKVDEVL</sequence>
<dbReference type="PROSITE" id="PS00383">
    <property type="entry name" value="TYR_PHOSPHATASE_1"/>
    <property type="match status" value="1"/>
</dbReference>
<dbReference type="InterPro" id="IPR003595">
    <property type="entry name" value="Tyr_Pase_cat"/>
</dbReference>
<feature type="region of interest" description="Disordered" evidence="5">
    <location>
        <begin position="162"/>
        <end position="193"/>
    </location>
</feature>
<dbReference type="InterPro" id="IPR000387">
    <property type="entry name" value="Tyr_Pase_dom"/>
</dbReference>
<dbReference type="Pfam" id="PF00782">
    <property type="entry name" value="DSPc"/>
    <property type="match status" value="1"/>
</dbReference>
<dbReference type="InterPro" id="IPR016130">
    <property type="entry name" value="Tyr_Pase_AS"/>
</dbReference>